<dbReference type="RefSeq" id="XP_013270054.1">
    <property type="nucleotide sequence ID" value="XM_013414600.1"/>
</dbReference>
<accession>A0A0D2GXM0</accession>
<gene>
    <name evidence="1" type="ORF">Z518_08861</name>
</gene>
<organism evidence="1 2">
    <name type="scientific">Rhinocladiella mackenziei CBS 650.93</name>
    <dbReference type="NCBI Taxonomy" id="1442369"/>
    <lineage>
        <taxon>Eukaryota</taxon>
        <taxon>Fungi</taxon>
        <taxon>Dikarya</taxon>
        <taxon>Ascomycota</taxon>
        <taxon>Pezizomycotina</taxon>
        <taxon>Eurotiomycetes</taxon>
        <taxon>Chaetothyriomycetidae</taxon>
        <taxon>Chaetothyriales</taxon>
        <taxon>Herpotrichiellaceae</taxon>
        <taxon>Rhinocladiella</taxon>
    </lineage>
</organism>
<name>A0A0D2GXM0_9EURO</name>
<evidence type="ECO:0000313" key="2">
    <source>
        <dbReference type="Proteomes" id="UP000053617"/>
    </source>
</evidence>
<dbReference type="GeneID" id="25296932"/>
<dbReference type="AlphaFoldDB" id="A0A0D2GXM0"/>
<dbReference type="EMBL" id="KN847480">
    <property type="protein sequence ID" value="KIX02918.1"/>
    <property type="molecule type" value="Genomic_DNA"/>
</dbReference>
<protein>
    <submittedName>
        <fullName evidence="1">Uncharacterized protein</fullName>
    </submittedName>
</protein>
<keyword evidence="2" id="KW-1185">Reference proteome</keyword>
<reference evidence="1 2" key="1">
    <citation type="submission" date="2015-01" db="EMBL/GenBank/DDBJ databases">
        <title>The Genome Sequence of Rhinocladiella mackenzie CBS 650.93.</title>
        <authorList>
            <consortium name="The Broad Institute Genomics Platform"/>
            <person name="Cuomo C."/>
            <person name="de Hoog S."/>
            <person name="Gorbushina A."/>
            <person name="Stielow B."/>
            <person name="Teixiera M."/>
            <person name="Abouelleil A."/>
            <person name="Chapman S.B."/>
            <person name="Priest M."/>
            <person name="Young S.K."/>
            <person name="Wortman J."/>
            <person name="Nusbaum C."/>
            <person name="Birren B."/>
        </authorList>
    </citation>
    <scope>NUCLEOTIDE SEQUENCE [LARGE SCALE GENOMIC DNA]</scope>
    <source>
        <strain evidence="1 2">CBS 650.93</strain>
    </source>
</reference>
<proteinExistence type="predicted"/>
<evidence type="ECO:0000313" key="1">
    <source>
        <dbReference type="EMBL" id="KIX02918.1"/>
    </source>
</evidence>
<sequence>MDQRGRLGLLVDVDTELEIDALCDEWLLPPACTEDDEEDQDGIEIQHVEWIDGRNPLIPIEYDGSGESFQTFRGGKSEAEQLSHIICCQR</sequence>
<dbReference type="Proteomes" id="UP000053617">
    <property type="component" value="Unassembled WGS sequence"/>
</dbReference>
<dbReference type="VEuPathDB" id="FungiDB:Z518_08861"/>
<dbReference type="HOGENOM" id="CLU_2442057_0_0_1"/>
<dbReference type="OrthoDB" id="10466380at2759"/>